<evidence type="ECO:0000313" key="12">
    <source>
        <dbReference type="EMBL" id="KAJ5240960.1"/>
    </source>
</evidence>
<gene>
    <name evidence="12" type="ORF">N7469_002551</name>
</gene>
<comment type="cofactor">
    <cofactor evidence="1">
        <name>Cu(2+)</name>
        <dbReference type="ChEBI" id="CHEBI:29036"/>
    </cofactor>
</comment>
<dbReference type="OrthoDB" id="2019572at2759"/>
<dbReference type="InterPro" id="IPR054497">
    <property type="entry name" value="LPMO_AA14"/>
</dbReference>
<evidence type="ECO:0000256" key="7">
    <source>
        <dbReference type="ARBA" id="ARBA00023008"/>
    </source>
</evidence>
<keyword evidence="8" id="KW-0503">Monooxygenase</keyword>
<dbReference type="AlphaFoldDB" id="A0A9W9PAU0"/>
<evidence type="ECO:0000256" key="11">
    <source>
        <dbReference type="ARBA" id="ARBA00046340"/>
    </source>
</evidence>
<evidence type="ECO:0000256" key="3">
    <source>
        <dbReference type="ARBA" id="ARBA00022525"/>
    </source>
</evidence>
<evidence type="ECO:0000256" key="10">
    <source>
        <dbReference type="ARBA" id="ARBA00023180"/>
    </source>
</evidence>
<keyword evidence="10" id="KW-0325">Glycoprotein</keyword>
<sequence>MTTLSYDGKFTSAWPDGKDHDDNWAGPGSPPDCIQDDGAMHTNNQSMAAGTAFAISYQSNMAKVTMDNLVVFTVQEQYMAGYKCNVTGSTSSKKVATAQVAKYCEDNKDGCVKGAKQMIAFNRKIFRSRNLVHNIND</sequence>
<keyword evidence="13" id="KW-1185">Reference proteome</keyword>
<dbReference type="EMBL" id="JAPQKT010000002">
    <property type="protein sequence ID" value="KAJ5240960.1"/>
    <property type="molecule type" value="Genomic_DNA"/>
</dbReference>
<accession>A0A9W9PAU0</accession>
<comment type="similarity">
    <text evidence="11">Belongs to the polysaccharide monooxygenase AA14 family.</text>
</comment>
<evidence type="ECO:0000256" key="5">
    <source>
        <dbReference type="ARBA" id="ARBA00022729"/>
    </source>
</evidence>
<evidence type="ECO:0000256" key="9">
    <source>
        <dbReference type="ARBA" id="ARBA00023157"/>
    </source>
</evidence>
<reference evidence="12" key="2">
    <citation type="journal article" date="2023" name="IMA Fungus">
        <title>Comparative genomic study of the Penicillium genus elucidates a diverse pangenome and 15 lateral gene transfer events.</title>
        <authorList>
            <person name="Petersen C."/>
            <person name="Sorensen T."/>
            <person name="Nielsen M.R."/>
            <person name="Sondergaard T.E."/>
            <person name="Sorensen J.L."/>
            <person name="Fitzpatrick D.A."/>
            <person name="Frisvad J.C."/>
            <person name="Nielsen K.L."/>
        </authorList>
    </citation>
    <scope>NUCLEOTIDE SEQUENCE</scope>
    <source>
        <strain evidence="12">IBT 23319</strain>
    </source>
</reference>
<evidence type="ECO:0000313" key="13">
    <source>
        <dbReference type="Proteomes" id="UP001147733"/>
    </source>
</evidence>
<dbReference type="GeneID" id="81380638"/>
<evidence type="ECO:0000256" key="4">
    <source>
        <dbReference type="ARBA" id="ARBA00022723"/>
    </source>
</evidence>
<protein>
    <submittedName>
        <fullName evidence="12">Uncharacterized protein</fullName>
    </submittedName>
</protein>
<keyword evidence="6" id="KW-0560">Oxidoreductase</keyword>
<proteinExistence type="inferred from homology"/>
<dbReference type="GO" id="GO:0005576">
    <property type="term" value="C:extracellular region"/>
    <property type="evidence" value="ECO:0007669"/>
    <property type="project" value="UniProtKB-SubCell"/>
</dbReference>
<dbReference type="Proteomes" id="UP001147733">
    <property type="component" value="Unassembled WGS sequence"/>
</dbReference>
<reference evidence="12" key="1">
    <citation type="submission" date="2022-11" db="EMBL/GenBank/DDBJ databases">
        <authorList>
            <person name="Petersen C."/>
        </authorList>
    </citation>
    <scope>NUCLEOTIDE SEQUENCE</scope>
    <source>
        <strain evidence="12">IBT 23319</strain>
    </source>
</reference>
<evidence type="ECO:0000256" key="6">
    <source>
        <dbReference type="ARBA" id="ARBA00023002"/>
    </source>
</evidence>
<evidence type="ECO:0000256" key="2">
    <source>
        <dbReference type="ARBA" id="ARBA00004613"/>
    </source>
</evidence>
<comment type="caution">
    <text evidence="12">The sequence shown here is derived from an EMBL/GenBank/DDBJ whole genome shotgun (WGS) entry which is preliminary data.</text>
</comment>
<keyword evidence="3" id="KW-0964">Secreted</keyword>
<keyword evidence="7" id="KW-0186">Copper</keyword>
<dbReference type="GO" id="GO:0004497">
    <property type="term" value="F:monooxygenase activity"/>
    <property type="evidence" value="ECO:0007669"/>
    <property type="project" value="UniProtKB-KW"/>
</dbReference>
<evidence type="ECO:0000256" key="1">
    <source>
        <dbReference type="ARBA" id="ARBA00001973"/>
    </source>
</evidence>
<organism evidence="12 13">
    <name type="scientific">Penicillium citrinum</name>
    <dbReference type="NCBI Taxonomy" id="5077"/>
    <lineage>
        <taxon>Eukaryota</taxon>
        <taxon>Fungi</taxon>
        <taxon>Dikarya</taxon>
        <taxon>Ascomycota</taxon>
        <taxon>Pezizomycotina</taxon>
        <taxon>Eurotiomycetes</taxon>
        <taxon>Eurotiomycetidae</taxon>
        <taxon>Eurotiales</taxon>
        <taxon>Aspergillaceae</taxon>
        <taxon>Penicillium</taxon>
    </lineage>
</organism>
<dbReference type="Pfam" id="PF22810">
    <property type="entry name" value="LPMO_AA14"/>
    <property type="match status" value="1"/>
</dbReference>
<dbReference type="RefSeq" id="XP_056503965.1">
    <property type="nucleotide sequence ID" value="XM_056641471.1"/>
</dbReference>
<keyword evidence="5" id="KW-0732">Signal</keyword>
<keyword evidence="4" id="KW-0479">Metal-binding</keyword>
<name>A0A9W9PAU0_PENCI</name>
<comment type="subcellular location">
    <subcellularLocation>
        <location evidence="2">Secreted</location>
    </subcellularLocation>
</comment>
<keyword evidence="9" id="KW-1015">Disulfide bond</keyword>
<dbReference type="GO" id="GO:0046872">
    <property type="term" value="F:metal ion binding"/>
    <property type="evidence" value="ECO:0007669"/>
    <property type="project" value="UniProtKB-KW"/>
</dbReference>
<evidence type="ECO:0000256" key="8">
    <source>
        <dbReference type="ARBA" id="ARBA00023033"/>
    </source>
</evidence>